<comment type="caution">
    <text evidence="3">The sequence shown here is derived from an EMBL/GenBank/DDBJ whole genome shotgun (WGS) entry which is preliminary data.</text>
</comment>
<reference evidence="3 4" key="1">
    <citation type="journal article" date="2023" name="Int. J. Mol. Sci.">
        <title>De Novo Assembly and Annotation of 11 Diverse Shrub Willow (Salix) Genomes Reveals Novel Gene Organization in Sex-Linked Regions.</title>
        <authorList>
            <person name="Hyden B."/>
            <person name="Feng K."/>
            <person name="Yates T.B."/>
            <person name="Jawdy S."/>
            <person name="Cereghino C."/>
            <person name="Smart L.B."/>
            <person name="Muchero W."/>
        </authorList>
    </citation>
    <scope>NUCLEOTIDE SEQUENCE [LARGE SCALE GENOMIC DNA]</scope>
    <source>
        <tissue evidence="3">Shoot tip</tissue>
    </source>
</reference>
<gene>
    <name evidence="3" type="ORF">OIU84_030032</name>
</gene>
<dbReference type="PANTHER" id="PTHR48046:SF7">
    <property type="entry name" value="UDP-GLYCOSYLTRANSFERASE 72E1"/>
    <property type="match status" value="1"/>
</dbReference>
<evidence type="ECO:0000313" key="4">
    <source>
        <dbReference type="Proteomes" id="UP001162972"/>
    </source>
</evidence>
<dbReference type="AlphaFoldDB" id="A0AAD6P8D2"/>
<keyword evidence="1" id="KW-0328">Glycosyltransferase</keyword>
<accession>A0AAD6P8D2</accession>
<sequence>MACLVNTWQDLEPATLDALGDENKLKRAIKAPVYAVGPLVRPVDVNVRRDALDWLDMQPSQSVIYVSFGSGGTLSTKQTIELAWGLELSQQRFIWVLRPPIENNASANIFKTGSTAFDDSSSYLPDGFLTRTHNLGSGCSSSGIAIGWSGDEGGDKKYGEEDDGGRRRI</sequence>
<dbReference type="SUPFAM" id="SSF53756">
    <property type="entry name" value="UDP-Glycosyltransferase/glycogen phosphorylase"/>
    <property type="match status" value="1"/>
</dbReference>
<keyword evidence="1" id="KW-0808">Transferase</keyword>
<evidence type="ECO:0000313" key="3">
    <source>
        <dbReference type="EMBL" id="KAJ6420026.1"/>
    </source>
</evidence>
<dbReference type="Proteomes" id="UP001162972">
    <property type="component" value="Chromosome 7"/>
</dbReference>
<feature type="region of interest" description="Disordered" evidence="2">
    <location>
        <begin position="150"/>
        <end position="169"/>
    </location>
</feature>
<protein>
    <submittedName>
        <fullName evidence="3">Uncharacterized protein</fullName>
    </submittedName>
</protein>
<organism evidence="3 4">
    <name type="scientific">Salix udensis</name>
    <dbReference type="NCBI Taxonomy" id="889485"/>
    <lineage>
        <taxon>Eukaryota</taxon>
        <taxon>Viridiplantae</taxon>
        <taxon>Streptophyta</taxon>
        <taxon>Embryophyta</taxon>
        <taxon>Tracheophyta</taxon>
        <taxon>Spermatophyta</taxon>
        <taxon>Magnoliopsida</taxon>
        <taxon>eudicotyledons</taxon>
        <taxon>Gunneridae</taxon>
        <taxon>Pentapetalae</taxon>
        <taxon>rosids</taxon>
        <taxon>fabids</taxon>
        <taxon>Malpighiales</taxon>
        <taxon>Salicaceae</taxon>
        <taxon>Saliceae</taxon>
        <taxon>Salix</taxon>
    </lineage>
</organism>
<feature type="compositionally biased region" description="Basic and acidic residues" evidence="2">
    <location>
        <begin position="153"/>
        <end position="169"/>
    </location>
</feature>
<dbReference type="GO" id="GO:0047209">
    <property type="term" value="F:coniferyl-alcohol glucosyltransferase activity"/>
    <property type="evidence" value="ECO:0007669"/>
    <property type="project" value="TreeGrafter"/>
</dbReference>
<evidence type="ECO:0000256" key="1">
    <source>
        <dbReference type="ARBA" id="ARBA00022676"/>
    </source>
</evidence>
<name>A0AAD6P8D2_9ROSI</name>
<dbReference type="Gene3D" id="3.40.50.2000">
    <property type="entry name" value="Glycogen Phosphorylase B"/>
    <property type="match status" value="2"/>
</dbReference>
<keyword evidence="4" id="KW-1185">Reference proteome</keyword>
<dbReference type="EMBL" id="JAPFFJ010000009">
    <property type="protein sequence ID" value="KAJ6420026.1"/>
    <property type="molecule type" value="Genomic_DNA"/>
</dbReference>
<evidence type="ECO:0000256" key="2">
    <source>
        <dbReference type="SAM" id="MobiDB-lite"/>
    </source>
</evidence>
<proteinExistence type="predicted"/>
<dbReference type="PANTHER" id="PTHR48046">
    <property type="entry name" value="UDP-GLYCOSYLTRANSFERASE 72E1"/>
    <property type="match status" value="1"/>
</dbReference>